<dbReference type="AlphaFoldDB" id="A0A7J5L264"/>
<feature type="non-terminal residue" evidence="1">
    <location>
        <position position="1"/>
    </location>
</feature>
<accession>A0A7J5L264</accession>
<protein>
    <submittedName>
        <fullName evidence="1">DNA polymerase III subunit alpha</fullName>
    </submittedName>
</protein>
<dbReference type="Gene3D" id="2.40.50.140">
    <property type="entry name" value="Nucleic acid-binding proteins"/>
    <property type="match status" value="1"/>
</dbReference>
<evidence type="ECO:0000313" key="1">
    <source>
        <dbReference type="EMBL" id="KAB5280016.1"/>
    </source>
</evidence>
<name>A0A7J5L264_BACSE</name>
<comment type="caution">
    <text evidence="1">The sequence shown here is derived from an EMBL/GenBank/DDBJ whole genome shotgun (WGS) entry which is preliminary data.</text>
</comment>
<gene>
    <name evidence="1" type="ORF">F9962_14210</name>
</gene>
<reference evidence="1 2" key="1">
    <citation type="journal article" date="2019" name="Nat. Med.">
        <title>A library of human gut bacterial isolates paired with longitudinal multiomics data enables mechanistic microbiome research.</title>
        <authorList>
            <person name="Poyet M."/>
            <person name="Groussin M."/>
            <person name="Gibbons S.M."/>
            <person name="Avila-Pacheco J."/>
            <person name="Jiang X."/>
            <person name="Kearney S.M."/>
            <person name="Perrotta A.R."/>
            <person name="Berdy B."/>
            <person name="Zhao S."/>
            <person name="Lieberman T.D."/>
            <person name="Swanson P.K."/>
            <person name="Smith M."/>
            <person name="Roesemann S."/>
            <person name="Alexander J.E."/>
            <person name="Rich S.A."/>
            <person name="Livny J."/>
            <person name="Vlamakis H."/>
            <person name="Clish C."/>
            <person name="Bullock K."/>
            <person name="Deik A."/>
            <person name="Scott J."/>
            <person name="Pierce K.A."/>
            <person name="Xavier R.J."/>
            <person name="Alm E.J."/>
        </authorList>
    </citation>
    <scope>NUCLEOTIDE SEQUENCE [LARGE SCALE GENOMIC DNA]</scope>
    <source>
        <strain evidence="1 2">BIOML-A17</strain>
    </source>
</reference>
<sequence>NAEEAVKVPVNARHVKHMILAGCFDRIEKVGAVTERCALLERAARELGFSLSEKDFPQDMRGRHFFWSQQQIAVSGIGSIDYRRIFDNSEASGQVKGKASYLTLDEVARDENDGRRAAVCATVVDVAEHTYKDRETGSRKRFARLTLSQNNRLAECVCWNDYYMEHRTEIQSLKDRVVILTAVIRYSDYNGCNTLQTYKNSLLFIQS</sequence>
<dbReference type="InterPro" id="IPR012340">
    <property type="entry name" value="NA-bd_OB-fold"/>
</dbReference>
<organism evidence="1 2">
    <name type="scientific">Bacteroides stercoris</name>
    <dbReference type="NCBI Taxonomy" id="46506"/>
    <lineage>
        <taxon>Bacteria</taxon>
        <taxon>Pseudomonadati</taxon>
        <taxon>Bacteroidota</taxon>
        <taxon>Bacteroidia</taxon>
        <taxon>Bacteroidales</taxon>
        <taxon>Bacteroidaceae</taxon>
        <taxon>Bacteroides</taxon>
    </lineage>
</organism>
<proteinExistence type="predicted"/>
<dbReference type="Proteomes" id="UP000440773">
    <property type="component" value="Unassembled WGS sequence"/>
</dbReference>
<dbReference type="EMBL" id="WCLP01000040">
    <property type="protein sequence ID" value="KAB5280016.1"/>
    <property type="molecule type" value="Genomic_DNA"/>
</dbReference>
<evidence type="ECO:0000313" key="2">
    <source>
        <dbReference type="Proteomes" id="UP000440773"/>
    </source>
</evidence>